<dbReference type="PANTHER" id="PTHR37326">
    <property type="entry name" value="BLL3975 PROTEIN"/>
    <property type="match status" value="1"/>
</dbReference>
<proteinExistence type="predicted"/>
<evidence type="ECO:0000256" key="1">
    <source>
        <dbReference type="ARBA" id="ARBA00001947"/>
    </source>
</evidence>
<keyword evidence="7" id="KW-1185">Reference proteome</keyword>
<dbReference type="Gene3D" id="3.40.630.10">
    <property type="entry name" value="Zn peptidases"/>
    <property type="match status" value="1"/>
</dbReference>
<evidence type="ECO:0000259" key="5">
    <source>
        <dbReference type="Pfam" id="PF24827"/>
    </source>
</evidence>
<dbReference type="STRING" id="537011.PREVCOP_06692"/>
<dbReference type="GO" id="GO:0046872">
    <property type="term" value="F:metal ion binding"/>
    <property type="evidence" value="ECO:0007669"/>
    <property type="project" value="UniProtKB-KW"/>
</dbReference>
<comment type="caution">
    <text evidence="6">The sequence shown here is derived from an EMBL/GenBank/DDBJ whole genome shotgun (WGS) entry which is preliminary data.</text>
</comment>
<dbReference type="InterPro" id="IPR053138">
    <property type="entry name" value="N-alpha-Ac-DABA_deacetylase"/>
</dbReference>
<sequence length="309" mass="34477">MIKTIVSTELPVNERYLIRKNIISNGEGKKRICIVTGTHGDELEGQMVCYLMARLLNEQQENLDGTVEIYPALNPLGIDTIQRGIPNFDLDMNRIFPGDKNGTMAEQAAYSIIEDLKGADLVIDVHSSNLYLRETPQVRINVLNEKELVPLAQEMGVDFVWVHDAATVLEATLAHSLNSTGTKCLVVEMGVGERINHSMCFRLRDGILHLMHEMGMWKGEAPADHLADSIVCKGNKVEFLNAETSGIFITELKCGFMVEKSQEIGQIVEPLTGKILSRVISPVDGYLFTIRAYPIVYEGSLMARIYHEN</sequence>
<dbReference type="CDD" id="cd06253">
    <property type="entry name" value="M14_ASTE_ASPA-like"/>
    <property type="match status" value="1"/>
</dbReference>
<feature type="domain" description="Succinylglutamate desuccinylase/Aspartoacylase catalytic" evidence="5">
    <location>
        <begin position="30"/>
        <end position="212"/>
    </location>
</feature>
<dbReference type="InterPro" id="IPR055438">
    <property type="entry name" value="AstE_AspA_cat"/>
</dbReference>
<keyword evidence="4" id="KW-0862">Zinc</keyword>
<evidence type="ECO:0000256" key="4">
    <source>
        <dbReference type="ARBA" id="ARBA00022833"/>
    </source>
</evidence>
<keyword evidence="2" id="KW-0479">Metal-binding</keyword>
<dbReference type="RefSeq" id="WP_006849357.1">
    <property type="nucleotide sequence ID" value="NZ_CP085932.1"/>
</dbReference>
<accession>D1PHH2</accession>
<dbReference type="SUPFAM" id="SSF53187">
    <property type="entry name" value="Zn-dependent exopeptidases"/>
    <property type="match status" value="1"/>
</dbReference>
<gene>
    <name evidence="6" type="ORF">PREVCOP_06692</name>
</gene>
<comment type="cofactor">
    <cofactor evidence="1">
        <name>Zn(2+)</name>
        <dbReference type="ChEBI" id="CHEBI:29105"/>
    </cofactor>
</comment>
<evidence type="ECO:0000256" key="2">
    <source>
        <dbReference type="ARBA" id="ARBA00022723"/>
    </source>
</evidence>
<dbReference type="OrthoDB" id="9782876at2"/>
<evidence type="ECO:0000313" key="7">
    <source>
        <dbReference type="Proteomes" id="UP000004477"/>
    </source>
</evidence>
<protein>
    <submittedName>
        <fullName evidence="6">Succinylglutamate desuccinylase/aspartoacylase family protein</fullName>
    </submittedName>
</protein>
<dbReference type="Proteomes" id="UP000004477">
    <property type="component" value="Unassembled WGS sequence"/>
</dbReference>
<dbReference type="PANTHER" id="PTHR37326:SF1">
    <property type="entry name" value="BLL3975 PROTEIN"/>
    <property type="match status" value="1"/>
</dbReference>
<dbReference type="Pfam" id="PF24827">
    <property type="entry name" value="AstE_AspA_cat"/>
    <property type="match status" value="1"/>
</dbReference>
<evidence type="ECO:0000256" key="3">
    <source>
        <dbReference type="ARBA" id="ARBA00022801"/>
    </source>
</evidence>
<name>D1PHH2_9BACT</name>
<evidence type="ECO:0000313" key="6">
    <source>
        <dbReference type="EMBL" id="EFB33824.1"/>
    </source>
</evidence>
<keyword evidence="3" id="KW-0378">Hydrolase</keyword>
<dbReference type="HOGENOM" id="CLU_035605_3_1_10"/>
<dbReference type="GO" id="GO:0016788">
    <property type="term" value="F:hydrolase activity, acting on ester bonds"/>
    <property type="evidence" value="ECO:0007669"/>
    <property type="project" value="InterPro"/>
</dbReference>
<reference evidence="6" key="1">
    <citation type="submission" date="2009-11" db="EMBL/GenBank/DDBJ databases">
        <authorList>
            <person name="Weinstock G."/>
            <person name="Sodergren E."/>
            <person name="Clifton S."/>
            <person name="Fulton L."/>
            <person name="Fulton B."/>
            <person name="Courtney L."/>
            <person name="Fronick C."/>
            <person name="Harrison M."/>
            <person name="Strong C."/>
            <person name="Farmer C."/>
            <person name="Delahaunty K."/>
            <person name="Markovic C."/>
            <person name="Hall O."/>
            <person name="Minx P."/>
            <person name="Tomlinson C."/>
            <person name="Mitreva M."/>
            <person name="Nelson J."/>
            <person name="Hou S."/>
            <person name="Wollam A."/>
            <person name="Pepin K.H."/>
            <person name="Johnson M."/>
            <person name="Bhonagiri V."/>
            <person name="Nash W.E."/>
            <person name="Warren W."/>
            <person name="Chinwalla A."/>
            <person name="Mardis E.R."/>
            <person name="Wilson R.K."/>
        </authorList>
    </citation>
    <scope>NUCLEOTIDE SEQUENCE [LARGE SCALE GENOMIC DNA]</scope>
    <source>
        <strain evidence="6">DSM 18205</strain>
    </source>
</reference>
<organism evidence="6 7">
    <name type="scientific">Segatella copri DSM 18205</name>
    <dbReference type="NCBI Taxonomy" id="537011"/>
    <lineage>
        <taxon>Bacteria</taxon>
        <taxon>Pseudomonadati</taxon>
        <taxon>Bacteroidota</taxon>
        <taxon>Bacteroidia</taxon>
        <taxon>Bacteroidales</taxon>
        <taxon>Prevotellaceae</taxon>
        <taxon>Segatella</taxon>
    </lineage>
</organism>
<dbReference type="AlphaFoldDB" id="D1PHH2"/>
<dbReference type="PaxDb" id="537011-PREVCOP_06692"/>
<dbReference type="GeneID" id="69848401"/>
<dbReference type="EMBL" id="ACBX02000052">
    <property type="protein sequence ID" value="EFB33824.1"/>
    <property type="molecule type" value="Genomic_DNA"/>
</dbReference>